<evidence type="ECO:0000259" key="2">
    <source>
        <dbReference type="Pfam" id="PF11274"/>
    </source>
</evidence>
<dbReference type="Pfam" id="PF11274">
    <property type="entry name" value="DUF3074"/>
    <property type="match status" value="1"/>
</dbReference>
<proteinExistence type="predicted"/>
<dbReference type="EMBL" id="JANAWD010000003">
    <property type="protein sequence ID" value="KAJ3492124.1"/>
    <property type="molecule type" value="Genomic_DNA"/>
</dbReference>
<organism evidence="3 4">
    <name type="scientific">Meripilus lineatus</name>
    <dbReference type="NCBI Taxonomy" id="2056292"/>
    <lineage>
        <taxon>Eukaryota</taxon>
        <taxon>Fungi</taxon>
        <taxon>Dikarya</taxon>
        <taxon>Basidiomycota</taxon>
        <taxon>Agaricomycotina</taxon>
        <taxon>Agaricomycetes</taxon>
        <taxon>Polyporales</taxon>
        <taxon>Meripilaceae</taxon>
        <taxon>Meripilus</taxon>
    </lineage>
</organism>
<accession>A0AAD5VID7</accession>
<evidence type="ECO:0000313" key="4">
    <source>
        <dbReference type="Proteomes" id="UP001212997"/>
    </source>
</evidence>
<dbReference type="InterPro" id="IPR023393">
    <property type="entry name" value="START-like_dom_sf"/>
</dbReference>
<keyword evidence="4" id="KW-1185">Reference proteome</keyword>
<dbReference type="PANTHER" id="PTHR40370:SF1">
    <property type="entry name" value="DUF3074 DOMAIN-CONTAINING PROTEIN"/>
    <property type="match status" value="1"/>
</dbReference>
<evidence type="ECO:0000313" key="3">
    <source>
        <dbReference type="EMBL" id="KAJ3492124.1"/>
    </source>
</evidence>
<sequence length="261" mass="29448">MAESFKLTIAKPLKISEIPSEDAIFETAKAIIQASETWREGKSYHKKLVRTFRQKRGPEDGADWHCRLSVHDPQDATFDEMWNGIGVDHAIKEKEYIESLKKVTLIKRLSDSQSVWNNLYYIPPPVSHRMFTVLQVVRLEETTPRRGYFVSIPIDLSGPEDVELAKLEEKGVKGLYASVEQLTELEDGKTEWRMAVSTHPMGNMPLWISEMAMAGTIAEDVPSFIRWLKENRNKSNVDAESTAKIPSDTPSESAAAVVTAV</sequence>
<feature type="region of interest" description="Disordered" evidence="1">
    <location>
        <begin position="236"/>
        <end position="261"/>
    </location>
</feature>
<reference evidence="3" key="1">
    <citation type="submission" date="2022-07" db="EMBL/GenBank/DDBJ databases">
        <title>Genome Sequence of Physisporinus lineatus.</title>
        <authorList>
            <person name="Buettner E."/>
        </authorList>
    </citation>
    <scope>NUCLEOTIDE SEQUENCE</scope>
    <source>
        <strain evidence="3">VT162</strain>
    </source>
</reference>
<feature type="domain" description="DUF3074" evidence="2">
    <location>
        <begin position="64"/>
        <end position="228"/>
    </location>
</feature>
<dbReference type="Proteomes" id="UP001212997">
    <property type="component" value="Unassembled WGS sequence"/>
</dbReference>
<gene>
    <name evidence="3" type="ORF">NLI96_g205</name>
</gene>
<name>A0AAD5VID7_9APHY</name>
<dbReference type="SUPFAM" id="SSF55961">
    <property type="entry name" value="Bet v1-like"/>
    <property type="match status" value="1"/>
</dbReference>
<protein>
    <recommendedName>
        <fullName evidence="2">DUF3074 domain-containing protein</fullName>
    </recommendedName>
</protein>
<dbReference type="AlphaFoldDB" id="A0AAD5VID7"/>
<comment type="caution">
    <text evidence="3">The sequence shown here is derived from an EMBL/GenBank/DDBJ whole genome shotgun (WGS) entry which is preliminary data.</text>
</comment>
<evidence type="ECO:0000256" key="1">
    <source>
        <dbReference type="SAM" id="MobiDB-lite"/>
    </source>
</evidence>
<dbReference type="PANTHER" id="PTHR40370">
    <property type="entry name" value="EXPRESSED PROTEIN"/>
    <property type="match status" value="1"/>
</dbReference>
<dbReference type="InterPro" id="IPR024500">
    <property type="entry name" value="DUF3074"/>
</dbReference>
<dbReference type="Gene3D" id="3.30.530.20">
    <property type="match status" value="1"/>
</dbReference>